<evidence type="ECO:0008006" key="5">
    <source>
        <dbReference type="Google" id="ProtNLM"/>
    </source>
</evidence>
<dbReference type="InterPro" id="IPR028992">
    <property type="entry name" value="Hedgehog/Intein_dom"/>
</dbReference>
<evidence type="ECO:0000313" key="3">
    <source>
        <dbReference type="EMBL" id="GAA0598152.1"/>
    </source>
</evidence>
<dbReference type="InterPro" id="IPR036844">
    <property type="entry name" value="Hint_dom_sf"/>
</dbReference>
<gene>
    <name evidence="3" type="ORF">GCM10009416_40470</name>
</gene>
<dbReference type="PROSITE" id="PS50817">
    <property type="entry name" value="INTEIN_N_TER"/>
    <property type="match status" value="1"/>
</dbReference>
<dbReference type="Pfam" id="PF19077">
    <property type="entry name" value="Big_13"/>
    <property type="match status" value="1"/>
</dbReference>
<feature type="domain" description="Hedgehog/Intein (Hint)" evidence="1">
    <location>
        <begin position="512"/>
        <end position="646"/>
    </location>
</feature>
<protein>
    <recommendedName>
        <fullName evidence="5">Hint domain-containing protein</fullName>
    </recommendedName>
</protein>
<keyword evidence="4" id="KW-1185">Reference proteome</keyword>
<dbReference type="SUPFAM" id="SSF51294">
    <property type="entry name" value="Hedgehog/intein (Hint) domain"/>
    <property type="match status" value="1"/>
</dbReference>
<evidence type="ECO:0000313" key="4">
    <source>
        <dbReference type="Proteomes" id="UP001501588"/>
    </source>
</evidence>
<dbReference type="Proteomes" id="UP001501588">
    <property type="component" value="Unassembled WGS sequence"/>
</dbReference>
<organism evidence="3 4">
    <name type="scientific">Craurococcus roseus</name>
    <dbReference type="NCBI Taxonomy" id="77585"/>
    <lineage>
        <taxon>Bacteria</taxon>
        <taxon>Pseudomonadati</taxon>
        <taxon>Pseudomonadota</taxon>
        <taxon>Alphaproteobacteria</taxon>
        <taxon>Acetobacterales</taxon>
        <taxon>Acetobacteraceae</taxon>
        <taxon>Craurococcus</taxon>
    </lineage>
</organism>
<dbReference type="Gene3D" id="3.30.420.430">
    <property type="match status" value="2"/>
</dbReference>
<reference evidence="4" key="1">
    <citation type="journal article" date="2019" name="Int. J. Syst. Evol. Microbiol.">
        <title>The Global Catalogue of Microorganisms (GCM) 10K type strain sequencing project: providing services to taxonomists for standard genome sequencing and annotation.</title>
        <authorList>
            <consortium name="The Broad Institute Genomics Platform"/>
            <consortium name="The Broad Institute Genome Sequencing Center for Infectious Disease"/>
            <person name="Wu L."/>
            <person name="Ma J."/>
        </authorList>
    </citation>
    <scope>NUCLEOTIDE SEQUENCE [LARGE SCALE GENOMIC DNA]</scope>
    <source>
        <strain evidence="4">JCM 9933</strain>
    </source>
</reference>
<dbReference type="Gene3D" id="2.170.16.10">
    <property type="entry name" value="Hedgehog/Intein (Hint) domain"/>
    <property type="match status" value="1"/>
</dbReference>
<feature type="domain" description="Bacterial Ig-like" evidence="2">
    <location>
        <begin position="336"/>
        <end position="418"/>
    </location>
</feature>
<dbReference type="InterPro" id="IPR006141">
    <property type="entry name" value="Intein_N"/>
</dbReference>
<sequence length="706" mass="69761">MAVAAGSIAFVAYSFDNTSEGVAFIVLNPIAAGESIRFFEGDKNGTTLRADANFVWTNGAATLPAGTVVQIGFGAAPSNTATVIGGGSITQQASGWNVSNNTGSRSDSVFAVTGTVASPGTYVAAMLFGDGSVGTLSAGTSIVNLTTTATDLDVGSINRATAGTNYADADAARAAYTNPANWVRDANPSDGTGNNNPEWPPLTDANSPLYEKAVLTVAAPTFSFGDSNRLVNASEAAATPVAISGLGSGAIAVVTFRSSAGGATVSHTFTANGSAAVDLSGLGDGTVTIANAAVTNGGTTTNYANPPTGNGVTLDKTPPAAPSIGAVSDDAGAVQGALTGGGATDDTTLTLTGTAAAGATVQILNGSTVVATATAGSNGTWAATTSALPNGPVSLTARTADAAGNQASSAAFTTTVDTAPDADVAVDLMDAAASPGGAAVTLTVSGLDDGSTAAVTFTGSAGGSVTRTFSANGAQTADVSGLRGDVSAAVQVTDQAGNPAAGQGDALAADPVCFYPGTLVAVPGGEVAVETLKAGDLVLTADGEAKPVRWLGRQTVSTRFADPLRVLPVRIAAGALGEGLPRRDLLVSPDHALLVDGVLIQAGALVNGATIRRERGVPEVFAYWHVELADHSLVLAEGVPAESFVDNVARLAFDNWAEHEAAAEPAPVAEMALPRAKAARQVPAATRRRLAGRAAALLPGTDRAAA</sequence>
<evidence type="ECO:0000259" key="2">
    <source>
        <dbReference type="Pfam" id="PF19077"/>
    </source>
</evidence>
<evidence type="ECO:0000259" key="1">
    <source>
        <dbReference type="Pfam" id="PF13403"/>
    </source>
</evidence>
<dbReference type="InterPro" id="IPR044016">
    <property type="entry name" value="Big_13"/>
</dbReference>
<dbReference type="EMBL" id="BAAAFZ010000065">
    <property type="protein sequence ID" value="GAA0598152.1"/>
    <property type="molecule type" value="Genomic_DNA"/>
</dbReference>
<name>A0ABP3QV17_9PROT</name>
<proteinExistence type="predicted"/>
<accession>A0ABP3QV17</accession>
<dbReference type="Pfam" id="PF13403">
    <property type="entry name" value="Hint_2"/>
    <property type="match status" value="1"/>
</dbReference>
<comment type="caution">
    <text evidence="3">The sequence shown here is derived from an EMBL/GenBank/DDBJ whole genome shotgun (WGS) entry which is preliminary data.</text>
</comment>
<dbReference type="RefSeq" id="WP_343897214.1">
    <property type="nucleotide sequence ID" value="NZ_BAAAFZ010000065.1"/>
</dbReference>